<dbReference type="Pfam" id="PF14460">
    <property type="entry name" value="Prok-E2_D"/>
    <property type="match status" value="1"/>
</dbReference>
<dbReference type="AlphaFoldDB" id="A0A101CLE1"/>
<sequence>MNNTADTTDHIEVDITESFGTLYHPKSALVFYETEGFNPKVYVENFDIDSNGNPINAHPLTVREAQRLSKTLNIQNKKDKDFLKPNDVIPTNILFVDTSDNGKVIWFTKAQKRQLFFTERLSIPNGQASIPPLLWCANKQGMKIFALANNKRPQAKTFLFHAPFFNIYNSGSVCMGTVDVNIRNSASMEEFIQQWETYFFNSYFSHLVNDHNPVNGNCVNLWKELIQNQDAFPMDILINSNLTLKNLL</sequence>
<name>A0A101CLE1_9FLAO</name>
<reference evidence="1 2" key="1">
    <citation type="submission" date="2015-10" db="EMBL/GenBank/DDBJ databases">
        <title>Genome sequence of Chryseobacterium greenlandense.</title>
        <authorList>
            <person name="Newman J."/>
            <person name="Fischer K."/>
            <person name="Miller J."/>
        </authorList>
    </citation>
    <scope>NUCLEOTIDE SEQUENCE [LARGE SCALE GENOMIC DNA]</scope>
    <source>
        <strain evidence="1 2">UMB34</strain>
    </source>
</reference>
<protein>
    <submittedName>
        <fullName evidence="1">PRTRC system protein B</fullName>
    </submittedName>
</protein>
<dbReference type="RefSeq" id="WP_059135402.1">
    <property type="nucleotide sequence ID" value="NZ_LMAI01000001.1"/>
</dbReference>
<organism evidence="1 2">
    <name type="scientific">Chryseobacterium aquaticum subsp. greenlandense</name>
    <dbReference type="NCBI Taxonomy" id="345663"/>
    <lineage>
        <taxon>Bacteria</taxon>
        <taxon>Pseudomonadati</taxon>
        <taxon>Bacteroidota</taxon>
        <taxon>Flavobacteriia</taxon>
        <taxon>Flavobacteriales</taxon>
        <taxon>Weeksellaceae</taxon>
        <taxon>Chryseobacterium group</taxon>
        <taxon>Chryseobacterium</taxon>
    </lineage>
</organism>
<gene>
    <name evidence="1" type="ORF">AR686_00645</name>
</gene>
<evidence type="ECO:0000313" key="1">
    <source>
        <dbReference type="EMBL" id="KUJ58347.1"/>
    </source>
</evidence>
<proteinExistence type="predicted"/>
<evidence type="ECO:0000313" key="2">
    <source>
        <dbReference type="Proteomes" id="UP000054388"/>
    </source>
</evidence>
<accession>A0A101CLE1</accession>
<dbReference type="Proteomes" id="UP000054388">
    <property type="component" value="Unassembled WGS sequence"/>
</dbReference>
<comment type="caution">
    <text evidence="1">The sequence shown here is derived from an EMBL/GenBank/DDBJ whole genome shotgun (WGS) entry which is preliminary data.</text>
</comment>
<dbReference type="InterPro" id="IPR032787">
    <property type="entry name" value="Prok-E2_D"/>
</dbReference>
<dbReference type="EMBL" id="LMAI01000001">
    <property type="protein sequence ID" value="KUJ58347.1"/>
    <property type="molecule type" value="Genomic_DNA"/>
</dbReference>